<evidence type="ECO:0000256" key="12">
    <source>
        <dbReference type="PIRSR" id="PIRSR001558-2"/>
    </source>
</evidence>
<keyword evidence="6 10" id="KW-0479">Metal-binding</keyword>
<comment type="pathway">
    <text evidence="1 10">Sulfur metabolism; glutathione biosynthesis; glutathione from L-cysteine and L-glutamate: step 2/2.</text>
</comment>
<comment type="cofactor">
    <cofactor evidence="10 12">
        <name>Mg(2+)</name>
        <dbReference type="ChEBI" id="CHEBI:18420"/>
    </cofactor>
    <text evidence="10 12">Binds 1 Mg(2+) ion per subunit.</text>
</comment>
<comment type="catalytic activity">
    <reaction evidence="10">
        <text>gamma-L-glutamyl-L-cysteine + glycine + ATP = glutathione + ADP + phosphate + H(+)</text>
        <dbReference type="Rhea" id="RHEA:13557"/>
        <dbReference type="ChEBI" id="CHEBI:15378"/>
        <dbReference type="ChEBI" id="CHEBI:30616"/>
        <dbReference type="ChEBI" id="CHEBI:43474"/>
        <dbReference type="ChEBI" id="CHEBI:57305"/>
        <dbReference type="ChEBI" id="CHEBI:57925"/>
        <dbReference type="ChEBI" id="CHEBI:58173"/>
        <dbReference type="ChEBI" id="CHEBI:456216"/>
        <dbReference type="EC" id="6.3.2.3"/>
    </reaction>
</comment>
<dbReference type="GO" id="GO:0043295">
    <property type="term" value="F:glutathione binding"/>
    <property type="evidence" value="ECO:0007669"/>
    <property type="project" value="UniProtKB-UniRule"/>
</dbReference>
<dbReference type="NCBIfam" id="TIGR01986">
    <property type="entry name" value="glut_syn_euk"/>
    <property type="match status" value="1"/>
</dbReference>
<dbReference type="GO" id="GO:0005829">
    <property type="term" value="C:cytosol"/>
    <property type="evidence" value="ECO:0007669"/>
    <property type="project" value="TreeGrafter"/>
</dbReference>
<dbReference type="PANTHER" id="PTHR11130:SF0">
    <property type="entry name" value="GLUTATHIONE SYNTHETASE"/>
    <property type="match status" value="1"/>
</dbReference>
<evidence type="ECO:0000256" key="9">
    <source>
        <dbReference type="ARBA" id="ARBA00022842"/>
    </source>
</evidence>
<evidence type="ECO:0000256" key="2">
    <source>
        <dbReference type="ARBA" id="ARBA00010385"/>
    </source>
</evidence>
<feature type="binding site" evidence="11">
    <location>
        <position position="333"/>
    </location>
    <ligand>
        <name>ATP</name>
        <dbReference type="ChEBI" id="CHEBI:30616"/>
    </ligand>
</feature>
<evidence type="ECO:0000256" key="3">
    <source>
        <dbReference type="ARBA" id="ARBA00011738"/>
    </source>
</evidence>
<sequence>MGKDQSCTTMPPSPPTKDQLDELIREINQWAITNGLTMYPPKFEANPSSASVSPVTVYPTPIPRKCYDEAADIQPVFNELYARITQDIAHSDSLLHKETEAMALSDPEFTGRLWSLYLETLKIAANRKQALRLGIFRSDYLIDKKNDNDQIKQVEFNTVSVSFAGLSGKIDRLHTLLNKANKYDIKGPYYNESDMIVSESGFLLSKALAKAVESYKLQQRISVSNDPIVAFIVQRNERNVFDQKVLELNLLDKFNVKSIRLTFDDIHEKLIIDNETGKLYVRDSKQEIAVVYYRTGYTTTDYTSEKDWEARLFLEKSFAIKAPDLLTQLSGSKKIQQLLTNEKVLDKYISNPTQKNSLLKTFVKIYPLDDTALGKEGKRLALTEPQKYVLKPQREGGGNNVYKENIPGFLKSIEERHWDAYILMELIEPELNKENVILRDNKPYDEAIISELGIYGCILFDDKEVLVNEFSGSLLRSKFNTSNEGGVAAGFGCLDSIILY</sequence>
<evidence type="ECO:0000256" key="6">
    <source>
        <dbReference type="ARBA" id="ARBA00022723"/>
    </source>
</evidence>
<feature type="binding site" evidence="12">
    <location>
        <position position="157"/>
    </location>
    <ligand>
        <name>Mg(2+)</name>
        <dbReference type="ChEBI" id="CHEBI:18420"/>
    </ligand>
</feature>
<feature type="binding site" evidence="11">
    <location>
        <position position="402"/>
    </location>
    <ligand>
        <name>ATP</name>
        <dbReference type="ChEBI" id="CHEBI:30616"/>
    </ligand>
</feature>
<feature type="binding site" evidence="11">
    <location>
        <position position="484"/>
    </location>
    <ligand>
        <name>ATP</name>
        <dbReference type="ChEBI" id="CHEBI:30616"/>
    </ligand>
</feature>
<feature type="binding site" evidence="12">
    <location>
        <position position="155"/>
    </location>
    <ligand>
        <name>Mg(2+)</name>
        <dbReference type="ChEBI" id="CHEBI:18420"/>
    </ligand>
</feature>
<evidence type="ECO:0000313" key="15">
    <source>
        <dbReference type="EMBL" id="CAI4051238.1"/>
    </source>
</evidence>
<evidence type="ECO:0000256" key="7">
    <source>
        <dbReference type="ARBA" id="ARBA00022741"/>
    </source>
</evidence>
<feature type="domain" description="Glutathione synthase substrate-binding" evidence="14">
    <location>
        <begin position="228"/>
        <end position="330"/>
    </location>
</feature>
<dbReference type="InterPro" id="IPR004887">
    <property type="entry name" value="GSH_synth_subst-bd"/>
</dbReference>
<feature type="binding site" evidence="11">
    <location>
        <position position="155"/>
    </location>
    <ligand>
        <name>ATP</name>
        <dbReference type="ChEBI" id="CHEBI:30616"/>
    </ligand>
</feature>
<dbReference type="Pfam" id="PF03199">
    <property type="entry name" value="GSH_synthase"/>
    <property type="match status" value="1"/>
</dbReference>
<evidence type="ECO:0000256" key="4">
    <source>
        <dbReference type="ARBA" id="ARBA00022598"/>
    </source>
</evidence>
<dbReference type="Gene3D" id="1.10.1080.10">
    <property type="entry name" value="Glutathione Synthetase, Chain A, domain 3"/>
    <property type="match status" value="1"/>
</dbReference>
<feature type="binding site" evidence="11">
    <location>
        <position position="478"/>
    </location>
    <ligand>
        <name>ATP</name>
        <dbReference type="ChEBI" id="CHEBI:30616"/>
    </ligand>
</feature>
<gene>
    <name evidence="15" type="primary">SUVC15G1050</name>
    <name evidence="15" type="ORF">SUVC_15G1050</name>
</gene>
<dbReference type="PANTHER" id="PTHR11130">
    <property type="entry name" value="GLUTATHIONE SYNTHETASE"/>
    <property type="match status" value="1"/>
</dbReference>
<feature type="binding site" evidence="13">
    <location>
        <begin position="487"/>
        <end position="488"/>
    </location>
    <ligand>
        <name>substrate</name>
    </ligand>
</feature>
<feature type="binding site" evidence="11">
    <location>
        <position position="243"/>
    </location>
    <ligand>
        <name>substrate</name>
    </ligand>
</feature>
<keyword evidence="8 10" id="KW-0067">ATP-binding</keyword>
<evidence type="ECO:0000256" key="5">
    <source>
        <dbReference type="ARBA" id="ARBA00022684"/>
    </source>
</evidence>
<dbReference type="GO" id="GO:0000287">
    <property type="term" value="F:magnesium ion binding"/>
    <property type="evidence" value="ECO:0007669"/>
    <property type="project" value="UniProtKB-UniRule"/>
</dbReference>
<proteinExistence type="inferred from homology"/>
<dbReference type="InterPro" id="IPR014709">
    <property type="entry name" value="Glutathione_synthase_C_euk"/>
</dbReference>
<feature type="binding site" evidence="11">
    <location>
        <position position="451"/>
    </location>
    <ligand>
        <name>ATP</name>
        <dbReference type="ChEBI" id="CHEBI:30616"/>
    </ligand>
</feature>
<keyword evidence="7 10" id="KW-0547">Nucleotide-binding</keyword>
<dbReference type="SUPFAM" id="SSF52440">
    <property type="entry name" value="PreATP-grasp domain"/>
    <property type="match status" value="1"/>
</dbReference>
<dbReference type="InterPro" id="IPR014042">
    <property type="entry name" value="Glutathione_synthase_a-hlx"/>
</dbReference>
<comment type="subunit">
    <text evidence="3">Homodimer.</text>
</comment>
<evidence type="ECO:0000256" key="8">
    <source>
        <dbReference type="ARBA" id="ARBA00022840"/>
    </source>
</evidence>
<feature type="binding site" evidence="11">
    <location>
        <begin position="424"/>
        <end position="427"/>
    </location>
    <ligand>
        <name>ATP</name>
        <dbReference type="ChEBI" id="CHEBI:30616"/>
    </ligand>
</feature>
<dbReference type="EMBL" id="OX365926">
    <property type="protein sequence ID" value="CAI4051238.1"/>
    <property type="molecule type" value="Genomic_DNA"/>
</dbReference>
<evidence type="ECO:0000313" key="16">
    <source>
        <dbReference type="Proteomes" id="UP001162090"/>
    </source>
</evidence>
<dbReference type="PIRSF" id="PIRSF001558">
    <property type="entry name" value="GSHase"/>
    <property type="match status" value="1"/>
</dbReference>
<feature type="binding site" evidence="11">
    <location>
        <position position="476"/>
    </location>
    <ligand>
        <name>substrate</name>
    </ligand>
</feature>
<dbReference type="Gene3D" id="3.40.50.1760">
    <property type="entry name" value="Glutathione synthase, substrate-binding domain superfamily, eukaryotic"/>
    <property type="match status" value="1"/>
</dbReference>
<dbReference type="FunFam" id="3.40.50.1760:FF:000001">
    <property type="entry name" value="Glutathione synthetase"/>
    <property type="match status" value="1"/>
</dbReference>
<feature type="binding site" evidence="11">
    <location>
        <position position="137"/>
    </location>
    <ligand>
        <name>substrate</name>
    </ligand>
</feature>
<feature type="binding site" evidence="13">
    <location>
        <begin position="294"/>
        <end position="297"/>
    </location>
    <ligand>
        <name>substrate</name>
    </ligand>
</feature>
<accession>A0AA35NKY9</accession>
<evidence type="ECO:0000256" key="11">
    <source>
        <dbReference type="PIRSR" id="PIRSR001558-1"/>
    </source>
</evidence>
<evidence type="ECO:0000256" key="10">
    <source>
        <dbReference type="PIRNR" id="PIRNR001558"/>
    </source>
</evidence>
<dbReference type="InterPro" id="IPR016185">
    <property type="entry name" value="PreATP-grasp_dom_sf"/>
</dbReference>
<feature type="binding site" evidence="11">
    <location>
        <begin position="391"/>
        <end position="400"/>
    </location>
    <ligand>
        <name>ATP</name>
        <dbReference type="ChEBI" id="CHEBI:30616"/>
    </ligand>
</feature>
<protein>
    <recommendedName>
        <fullName evidence="10">Glutathione synthetase</fullName>
        <shortName evidence="10">GSH-S</shortName>
        <ecNumber evidence="10">6.3.2.3</ecNumber>
    </recommendedName>
</protein>
<dbReference type="Gene3D" id="3.30.1490.50">
    <property type="match status" value="1"/>
</dbReference>
<keyword evidence="4 10" id="KW-0436">Ligase</keyword>
<dbReference type="Gene3D" id="3.30.470.20">
    <property type="entry name" value="ATP-grasp fold, B domain"/>
    <property type="match status" value="1"/>
</dbReference>
<feature type="binding site" evidence="13">
    <location>
        <begin position="159"/>
        <end position="162"/>
    </location>
    <ligand>
        <name>substrate</name>
    </ligand>
</feature>
<dbReference type="InterPro" id="IPR005615">
    <property type="entry name" value="Glutathione_synthase"/>
</dbReference>
<feature type="binding site" evidence="13">
    <location>
        <begin position="237"/>
        <end position="239"/>
    </location>
    <ligand>
        <name>substrate</name>
    </ligand>
</feature>
<dbReference type="GO" id="GO:0004363">
    <property type="term" value="F:glutathione synthase activity"/>
    <property type="evidence" value="ECO:0007669"/>
    <property type="project" value="UniProtKB-UniRule"/>
</dbReference>
<dbReference type="EC" id="6.3.2.3" evidence="10"/>
<keyword evidence="9 10" id="KW-0460">Magnesium</keyword>
<dbReference type="FunFam" id="3.30.1490.50:FF:000002">
    <property type="entry name" value="Glutathione synthetase"/>
    <property type="match status" value="1"/>
</dbReference>
<keyword evidence="5 10" id="KW-0317">Glutathione biosynthesis</keyword>
<name>A0AA35NKY9_SACUV</name>
<dbReference type="Gene3D" id="3.30.1490.80">
    <property type="match status" value="1"/>
</dbReference>
<evidence type="ECO:0000256" key="1">
    <source>
        <dbReference type="ARBA" id="ARBA00004965"/>
    </source>
</evidence>
<dbReference type="SUPFAM" id="SSF56059">
    <property type="entry name" value="Glutathione synthetase ATP-binding domain-like"/>
    <property type="match status" value="1"/>
</dbReference>
<feature type="binding site" evidence="12">
    <location>
        <position position="395"/>
    </location>
    <ligand>
        <name>Mg(2+)</name>
        <dbReference type="ChEBI" id="CHEBI:18420"/>
    </ligand>
</feature>
<evidence type="ECO:0000259" key="14">
    <source>
        <dbReference type="Pfam" id="PF03199"/>
    </source>
</evidence>
<dbReference type="GO" id="GO:0005524">
    <property type="term" value="F:ATP binding"/>
    <property type="evidence" value="ECO:0007669"/>
    <property type="project" value="UniProtKB-UniRule"/>
</dbReference>
<reference evidence="15" key="1">
    <citation type="submission" date="2022-10" db="EMBL/GenBank/DDBJ databases">
        <authorList>
            <person name="Byrne P K."/>
        </authorList>
    </citation>
    <scope>NUCLEOTIDE SEQUENCE</scope>
    <source>
        <strain evidence="15">CBS7001</strain>
    </source>
</reference>
<dbReference type="Proteomes" id="UP001162090">
    <property type="component" value="Chromosome 15"/>
</dbReference>
<dbReference type="Pfam" id="PF03917">
    <property type="entry name" value="GSH_synth_ATP"/>
    <property type="match status" value="1"/>
</dbReference>
<dbReference type="AlphaFoldDB" id="A0AA35NKY9"/>
<dbReference type="InterPro" id="IPR037013">
    <property type="entry name" value="GSH-S_sub-bd_sf"/>
</dbReference>
<evidence type="ECO:0000256" key="13">
    <source>
        <dbReference type="PIRSR" id="PIRSR001558-3"/>
    </source>
</evidence>
<comment type="similarity">
    <text evidence="2 10">Belongs to the eukaryotic GSH synthase family.</text>
</comment>
<organism evidence="15 16">
    <name type="scientific">Saccharomyces uvarum</name>
    <name type="common">Yeast</name>
    <name type="synonym">Saccharomyces bayanus var. uvarum</name>
    <dbReference type="NCBI Taxonomy" id="230603"/>
    <lineage>
        <taxon>Eukaryota</taxon>
        <taxon>Fungi</taxon>
        <taxon>Dikarya</taxon>
        <taxon>Ascomycota</taxon>
        <taxon>Saccharomycotina</taxon>
        <taxon>Saccharomycetes</taxon>
        <taxon>Saccharomycetales</taxon>
        <taxon>Saccharomycetaceae</taxon>
        <taxon>Saccharomyces</taxon>
    </lineage>
</organism>
<dbReference type="InterPro" id="IPR014049">
    <property type="entry name" value="Glutathione_synthase_N_euk"/>
</dbReference>